<reference evidence="1 2" key="1">
    <citation type="submission" date="2017-03" db="EMBL/GenBank/DDBJ databases">
        <title>Genome of the blue death feigning beetle - Asbolus verrucosus.</title>
        <authorList>
            <person name="Rider S.D."/>
        </authorList>
    </citation>
    <scope>NUCLEOTIDE SEQUENCE [LARGE SCALE GENOMIC DNA]</scope>
    <source>
        <strain evidence="1">Butters</strain>
        <tissue evidence="1">Head and leg muscle</tissue>
    </source>
</reference>
<dbReference type="Proteomes" id="UP000292052">
    <property type="component" value="Unassembled WGS sequence"/>
</dbReference>
<proteinExistence type="predicted"/>
<dbReference type="AlphaFoldDB" id="A0A482VLZ6"/>
<gene>
    <name evidence="1" type="ORF">BDFB_011081</name>
</gene>
<accession>A0A482VLZ6</accession>
<evidence type="ECO:0000313" key="1">
    <source>
        <dbReference type="EMBL" id="RZC33825.1"/>
    </source>
</evidence>
<name>A0A482VLZ6_ASBVE</name>
<dbReference type="EMBL" id="QDEB01085333">
    <property type="protein sequence ID" value="RZC33825.1"/>
    <property type="molecule type" value="Genomic_DNA"/>
</dbReference>
<comment type="caution">
    <text evidence="1">The sequence shown here is derived from an EMBL/GenBank/DDBJ whole genome shotgun (WGS) entry which is preliminary data.</text>
</comment>
<protein>
    <submittedName>
        <fullName evidence="1">Uncharacterized protein</fullName>
    </submittedName>
</protein>
<evidence type="ECO:0000313" key="2">
    <source>
        <dbReference type="Proteomes" id="UP000292052"/>
    </source>
</evidence>
<sequence length="73" mass="8164">MCKVRDGKIASHLNIPNVQGVQQSHQLTPVLQILRLLVSAQHKDPITWIQDVLMIVQRSGLILADVINMLNVT</sequence>
<keyword evidence="2" id="KW-1185">Reference proteome</keyword>
<organism evidence="1 2">
    <name type="scientific">Asbolus verrucosus</name>
    <name type="common">Desert ironclad beetle</name>
    <dbReference type="NCBI Taxonomy" id="1661398"/>
    <lineage>
        <taxon>Eukaryota</taxon>
        <taxon>Metazoa</taxon>
        <taxon>Ecdysozoa</taxon>
        <taxon>Arthropoda</taxon>
        <taxon>Hexapoda</taxon>
        <taxon>Insecta</taxon>
        <taxon>Pterygota</taxon>
        <taxon>Neoptera</taxon>
        <taxon>Endopterygota</taxon>
        <taxon>Coleoptera</taxon>
        <taxon>Polyphaga</taxon>
        <taxon>Cucujiformia</taxon>
        <taxon>Tenebrionidae</taxon>
        <taxon>Pimeliinae</taxon>
        <taxon>Asbolus</taxon>
    </lineage>
</organism>